<keyword evidence="3" id="KW-1185">Reference proteome</keyword>
<protein>
    <submittedName>
        <fullName evidence="2">Uncharacterized protein</fullName>
    </submittedName>
</protein>
<organism evidence="2 3">
    <name type="scientific">Agrocybe chaxingu</name>
    <dbReference type="NCBI Taxonomy" id="84603"/>
    <lineage>
        <taxon>Eukaryota</taxon>
        <taxon>Fungi</taxon>
        <taxon>Dikarya</taxon>
        <taxon>Basidiomycota</taxon>
        <taxon>Agaricomycotina</taxon>
        <taxon>Agaricomycetes</taxon>
        <taxon>Agaricomycetidae</taxon>
        <taxon>Agaricales</taxon>
        <taxon>Agaricineae</taxon>
        <taxon>Strophariaceae</taxon>
        <taxon>Agrocybe</taxon>
    </lineage>
</organism>
<dbReference type="AlphaFoldDB" id="A0A9W8MX03"/>
<sequence>MLNDSGIIDPTWECFIDNISIGSTPPSPVSANRWLFCDQLSLLDGPHVLTLNATIRISQTFWFDTIEYVPSPGVSLENKAIGIDSLDPQVLSSFDSRWSNIGNFANMTRQDSESLGWYGFIPTELPHVAAPASFSVDNEEPHNFMIRAIPADSQSVYNQLFFQTDTYPNGRHNLRVLFHGNSTTTPLTLDYLIIQNGTAASTTSGVSPSPTTSITDSVSGGASSNVGAIVGGNEEKSTKDQKYRK</sequence>
<evidence type="ECO:0000256" key="1">
    <source>
        <dbReference type="SAM" id="MobiDB-lite"/>
    </source>
</evidence>
<feature type="compositionally biased region" description="Basic and acidic residues" evidence="1">
    <location>
        <begin position="233"/>
        <end position="245"/>
    </location>
</feature>
<gene>
    <name evidence="2" type="ORF">NLJ89_g5333</name>
</gene>
<dbReference type="EMBL" id="JANKHO010000494">
    <property type="protein sequence ID" value="KAJ3509221.1"/>
    <property type="molecule type" value="Genomic_DNA"/>
</dbReference>
<evidence type="ECO:0000313" key="2">
    <source>
        <dbReference type="EMBL" id="KAJ3509221.1"/>
    </source>
</evidence>
<reference evidence="2" key="1">
    <citation type="submission" date="2022-07" db="EMBL/GenBank/DDBJ databases">
        <title>Genome Sequence of Agrocybe chaxingu.</title>
        <authorList>
            <person name="Buettner E."/>
        </authorList>
    </citation>
    <scope>NUCLEOTIDE SEQUENCE</scope>
    <source>
        <strain evidence="2">MP-N11</strain>
    </source>
</reference>
<dbReference type="Proteomes" id="UP001148786">
    <property type="component" value="Unassembled WGS sequence"/>
</dbReference>
<proteinExistence type="predicted"/>
<feature type="region of interest" description="Disordered" evidence="1">
    <location>
        <begin position="200"/>
        <end position="245"/>
    </location>
</feature>
<name>A0A9W8MX03_9AGAR</name>
<dbReference type="OrthoDB" id="3052647at2759"/>
<evidence type="ECO:0000313" key="3">
    <source>
        <dbReference type="Proteomes" id="UP001148786"/>
    </source>
</evidence>
<comment type="caution">
    <text evidence="2">The sequence shown here is derived from an EMBL/GenBank/DDBJ whole genome shotgun (WGS) entry which is preliminary data.</text>
</comment>
<feature type="compositionally biased region" description="Low complexity" evidence="1">
    <location>
        <begin position="200"/>
        <end position="232"/>
    </location>
</feature>
<accession>A0A9W8MX03</accession>